<feature type="transmembrane region" description="Helical" evidence="6">
    <location>
        <begin position="274"/>
        <end position="297"/>
    </location>
</feature>
<feature type="transmembrane region" description="Helical" evidence="6">
    <location>
        <begin position="33"/>
        <end position="53"/>
    </location>
</feature>
<evidence type="ECO:0000256" key="1">
    <source>
        <dbReference type="ARBA" id="ARBA00004141"/>
    </source>
</evidence>
<dbReference type="Pfam" id="PF00916">
    <property type="entry name" value="Sulfate_transp"/>
    <property type="match status" value="1"/>
</dbReference>
<keyword evidence="3 6" id="KW-1133">Transmembrane helix</keyword>
<dbReference type="InterPro" id="IPR001902">
    <property type="entry name" value="SLC26A/SulP_fam"/>
</dbReference>
<evidence type="ECO:0000313" key="9">
    <source>
        <dbReference type="Proteomes" id="UP000737171"/>
    </source>
</evidence>
<dbReference type="CDD" id="cd07042">
    <property type="entry name" value="STAS_SulP_like_sulfate_transporter"/>
    <property type="match status" value="1"/>
</dbReference>
<gene>
    <name evidence="8" type="ORF">HLB44_13975</name>
</gene>
<dbReference type="Pfam" id="PF01740">
    <property type="entry name" value="STAS"/>
    <property type="match status" value="1"/>
</dbReference>
<feature type="transmembrane region" description="Helical" evidence="6">
    <location>
        <begin position="181"/>
        <end position="200"/>
    </location>
</feature>
<keyword evidence="2 6" id="KW-0812">Transmembrane</keyword>
<feature type="region of interest" description="Disordered" evidence="5">
    <location>
        <begin position="567"/>
        <end position="592"/>
    </location>
</feature>
<dbReference type="PANTHER" id="PTHR11814">
    <property type="entry name" value="SULFATE TRANSPORTER"/>
    <property type="match status" value="1"/>
</dbReference>
<organism evidence="8 9">
    <name type="scientific">Pseudaquabacterium terrae</name>
    <dbReference type="NCBI Taxonomy" id="2732868"/>
    <lineage>
        <taxon>Bacteria</taxon>
        <taxon>Pseudomonadati</taxon>
        <taxon>Pseudomonadota</taxon>
        <taxon>Betaproteobacteria</taxon>
        <taxon>Burkholderiales</taxon>
        <taxon>Sphaerotilaceae</taxon>
        <taxon>Pseudaquabacterium</taxon>
    </lineage>
</organism>
<dbReference type="PROSITE" id="PS50801">
    <property type="entry name" value="STAS"/>
    <property type="match status" value="1"/>
</dbReference>
<proteinExistence type="predicted"/>
<feature type="transmembrane region" description="Helical" evidence="6">
    <location>
        <begin position="221"/>
        <end position="242"/>
    </location>
</feature>
<feature type="transmembrane region" description="Helical" evidence="6">
    <location>
        <begin position="129"/>
        <end position="149"/>
    </location>
</feature>
<dbReference type="InterPro" id="IPR011547">
    <property type="entry name" value="SLC26A/SulP_dom"/>
</dbReference>
<dbReference type="EMBL" id="JABRWJ010000004">
    <property type="protein sequence ID" value="NRF68096.1"/>
    <property type="molecule type" value="Genomic_DNA"/>
</dbReference>
<evidence type="ECO:0000259" key="7">
    <source>
        <dbReference type="PROSITE" id="PS50801"/>
    </source>
</evidence>
<evidence type="ECO:0000256" key="6">
    <source>
        <dbReference type="SAM" id="Phobius"/>
    </source>
</evidence>
<accession>A0ABX2EHN7</accession>
<evidence type="ECO:0000313" key="8">
    <source>
        <dbReference type="EMBL" id="NRF68096.1"/>
    </source>
</evidence>
<comment type="subcellular location">
    <subcellularLocation>
        <location evidence="1">Membrane</location>
        <topology evidence="1">Multi-pass membrane protein</topology>
    </subcellularLocation>
</comment>
<evidence type="ECO:0000256" key="4">
    <source>
        <dbReference type="ARBA" id="ARBA00023136"/>
    </source>
</evidence>
<dbReference type="InterPro" id="IPR036513">
    <property type="entry name" value="STAS_dom_sf"/>
</dbReference>
<reference evidence="8 9" key="1">
    <citation type="submission" date="2020-05" db="EMBL/GenBank/DDBJ databases">
        <title>Aquincola sp. isolate from soil.</title>
        <authorList>
            <person name="Han J."/>
            <person name="Kim D.-U."/>
        </authorList>
    </citation>
    <scope>NUCLEOTIDE SEQUENCE [LARGE SCALE GENOMIC DNA]</scope>
    <source>
        <strain evidence="8 9">S2</strain>
    </source>
</reference>
<keyword evidence="4 6" id="KW-0472">Membrane</keyword>
<dbReference type="RefSeq" id="WP_173123432.1">
    <property type="nucleotide sequence ID" value="NZ_JABRWJ010000004.1"/>
</dbReference>
<feature type="transmembrane region" description="Helical" evidence="6">
    <location>
        <begin position="407"/>
        <end position="438"/>
    </location>
</feature>
<dbReference type="Proteomes" id="UP000737171">
    <property type="component" value="Unassembled WGS sequence"/>
</dbReference>
<dbReference type="Gene3D" id="3.30.750.24">
    <property type="entry name" value="STAS domain"/>
    <property type="match status" value="1"/>
</dbReference>
<protein>
    <submittedName>
        <fullName evidence="8">STAS domain-containing protein</fullName>
    </submittedName>
</protein>
<evidence type="ECO:0000256" key="3">
    <source>
        <dbReference type="ARBA" id="ARBA00022989"/>
    </source>
</evidence>
<feature type="transmembrane region" description="Helical" evidence="6">
    <location>
        <begin position="102"/>
        <end position="122"/>
    </location>
</feature>
<evidence type="ECO:0000256" key="2">
    <source>
        <dbReference type="ARBA" id="ARBA00022692"/>
    </source>
</evidence>
<keyword evidence="9" id="KW-1185">Reference proteome</keyword>
<evidence type="ECO:0000256" key="5">
    <source>
        <dbReference type="SAM" id="MobiDB-lite"/>
    </source>
</evidence>
<dbReference type="SUPFAM" id="SSF52091">
    <property type="entry name" value="SpoIIaa-like"/>
    <property type="match status" value="1"/>
</dbReference>
<dbReference type="InterPro" id="IPR002645">
    <property type="entry name" value="STAS_dom"/>
</dbReference>
<feature type="transmembrane region" description="Helical" evidence="6">
    <location>
        <begin position="65"/>
        <end position="96"/>
    </location>
</feature>
<comment type="caution">
    <text evidence="8">The sequence shown here is derived from an EMBL/GenBank/DDBJ whole genome shotgun (WGS) entry which is preliminary data.</text>
</comment>
<sequence length="592" mass="63074">MPPRPTLQQFHRFRPRLVDALAGYSKPRFFADLGAGITVGIVALPLAMAFAIASGVKPEQGLFTAVIAGLLISLLGGSQVQIGGPAGAFIVIVYGIVQRYGLANLLIATSLAGVLLIVIGWLKLGVLVRYIPVSIVIGFTNGIAVLIGLSQLKDLLGLSVDRMPADFFSQIFTIGHHLHTINPLAIIIGLACLAVVVLWPKAWALPAQPPPGRLGRMRATAARLPGTIIALGGATLVTWLFALPVETIGSRFGGIPQTLPAFELPNFSWETARLLVIPSFTIALLGAIESLLCARVADNLAPEHPRHDPNQELMAQGVANLVTPFFGGIPATGTIARTVTNVRAGAVTPVAGIVHALTLLAIMLVAAPLALHVPLAALAGILLFVAWNMGEWREFARLKQFMLPYRVVLVGTFLLTVIFDLTVAVEVGLLMACGFFIWRMSQLFRVQRHPEHSQFGDLPAGVAVFELFGSLFFGAVGKIESLPQQLPPGTRAVVLEMHRLISIDTSGIDALQQLYRTLKRRDIALVLANVNEQPLGLIQRSGFADEIGQEQIVPKVADLWREAEVDAPVAPSASATPASPAPPAASAAPPDR</sequence>
<feature type="domain" description="STAS" evidence="7">
    <location>
        <begin position="461"/>
        <end position="563"/>
    </location>
</feature>
<name>A0ABX2EHN7_9BURK</name>
<feature type="transmembrane region" description="Helical" evidence="6">
    <location>
        <begin position="356"/>
        <end position="386"/>
    </location>
</feature>